<name>A0ABZ2NZU8_9BRAD</name>
<dbReference type="InterPro" id="IPR038109">
    <property type="entry name" value="DNA_bind_recomb_sf"/>
</dbReference>
<reference evidence="7" key="2">
    <citation type="submission" date="2024-03" db="EMBL/GenBank/DDBJ databases">
        <authorList>
            <person name="Bromfield E.S.P."/>
            <person name="Cloutier S."/>
        </authorList>
    </citation>
    <scope>NUCLEOTIDE SEQUENCE</scope>
    <source>
        <strain evidence="7">5S5</strain>
    </source>
</reference>
<reference evidence="7" key="1">
    <citation type="journal article" date="2021" name="Int. J. Syst. Evol. Microbiol.">
        <title>Bradyrhizobium septentrionale sp. nov. (sv. septentrionale) and Bradyrhizobium quebecense sp. nov. (sv. septentrionale) associated with legumes native to Canada possess rearranged symbiosis genes and numerous insertion sequences.</title>
        <authorList>
            <person name="Bromfield E.S.P."/>
            <person name="Cloutier S."/>
        </authorList>
    </citation>
    <scope>NUCLEOTIDE SEQUENCE</scope>
    <source>
        <strain evidence="7">5S5</strain>
    </source>
</reference>
<evidence type="ECO:0000256" key="1">
    <source>
        <dbReference type="ARBA" id="ARBA00023125"/>
    </source>
</evidence>
<dbReference type="RefSeq" id="WP_338822509.1">
    <property type="nucleotide sequence ID" value="NZ_CP147708.1"/>
</dbReference>
<feature type="domain" description="Recombinase zinc beta ribbon" evidence="6">
    <location>
        <begin position="97"/>
        <end position="154"/>
    </location>
</feature>
<evidence type="ECO:0000259" key="6">
    <source>
        <dbReference type="Pfam" id="PF13408"/>
    </source>
</evidence>
<evidence type="ECO:0000256" key="3">
    <source>
        <dbReference type="SAM" id="Coils"/>
    </source>
</evidence>
<sequence length="364" mass="41104">MGIYSITTSLNQSGVPTFDSPNGWHTSYVTKILCNRAVLGEFQPHRRENGKRIPDGEPSRSYYPAIVDEELFYRAQLAKSERRISGKGRKGAAFTNLFSGLAVCAYCNSPMKLENKGSGRKGGTYLVCHGALRKFGCPAIRWRYRDFETSFLAFVEEVDLDGLTNEAAESAKLRLESDIAAIKGELAQIERLMEKTFAVLATDDPIEFVRAKLKEQEARKAELSKRRQSYEKEREQLVSRQDQTHRSKEEVRELVARVQREGTADIFKLRARLASHLKVLVEHLFVATLPKQPNGHKTMRHSKGDGRYFEIWLRDGHGRVVYPAVGDPLRYDEQVIVGAGKGNPPRVSSARSITLSHISRRQPA</sequence>
<dbReference type="PANTHER" id="PTHR30461:SF2">
    <property type="entry name" value="SERINE RECOMBINASE PINE-RELATED"/>
    <property type="match status" value="1"/>
</dbReference>
<proteinExistence type="predicted"/>
<dbReference type="InterPro" id="IPR011109">
    <property type="entry name" value="DNA_bind_recombinase_dom"/>
</dbReference>
<evidence type="ECO:0000256" key="2">
    <source>
        <dbReference type="ARBA" id="ARBA00023172"/>
    </source>
</evidence>
<dbReference type="Proteomes" id="UP001432046">
    <property type="component" value="Chromosome"/>
</dbReference>
<dbReference type="Pfam" id="PF13408">
    <property type="entry name" value="Zn_ribbon_recom"/>
    <property type="match status" value="1"/>
</dbReference>
<feature type="coiled-coil region" evidence="3">
    <location>
        <begin position="165"/>
        <end position="240"/>
    </location>
</feature>
<organism evidence="7 8">
    <name type="scientific">Bradyrhizobium septentrionale</name>
    <dbReference type="NCBI Taxonomy" id="1404411"/>
    <lineage>
        <taxon>Bacteria</taxon>
        <taxon>Pseudomonadati</taxon>
        <taxon>Pseudomonadota</taxon>
        <taxon>Alphaproteobacteria</taxon>
        <taxon>Hyphomicrobiales</taxon>
        <taxon>Nitrobacteraceae</taxon>
        <taxon>Bradyrhizobium</taxon>
    </lineage>
</organism>
<evidence type="ECO:0000313" key="8">
    <source>
        <dbReference type="Proteomes" id="UP001432046"/>
    </source>
</evidence>
<evidence type="ECO:0000313" key="7">
    <source>
        <dbReference type="EMBL" id="WXC80066.1"/>
    </source>
</evidence>
<feature type="region of interest" description="Disordered" evidence="4">
    <location>
        <begin position="342"/>
        <end position="364"/>
    </location>
</feature>
<dbReference type="InterPro" id="IPR050639">
    <property type="entry name" value="SSR_resolvase"/>
</dbReference>
<feature type="domain" description="Recombinase" evidence="5">
    <location>
        <begin position="2"/>
        <end position="82"/>
    </location>
</feature>
<dbReference type="InterPro" id="IPR025827">
    <property type="entry name" value="Zn_ribbon_recom_dom"/>
</dbReference>
<dbReference type="Pfam" id="PF07508">
    <property type="entry name" value="Recombinase"/>
    <property type="match status" value="1"/>
</dbReference>
<protein>
    <submittedName>
        <fullName evidence="7">Recombinase family protein</fullName>
    </submittedName>
</protein>
<evidence type="ECO:0000256" key="4">
    <source>
        <dbReference type="SAM" id="MobiDB-lite"/>
    </source>
</evidence>
<dbReference type="Gene3D" id="3.90.1750.20">
    <property type="entry name" value="Putative Large Serine Recombinase, Chain B, Domain 2"/>
    <property type="match status" value="1"/>
</dbReference>
<keyword evidence="8" id="KW-1185">Reference proteome</keyword>
<dbReference type="EMBL" id="CP147711">
    <property type="protein sequence ID" value="WXC80066.1"/>
    <property type="molecule type" value="Genomic_DNA"/>
</dbReference>
<dbReference type="PANTHER" id="PTHR30461">
    <property type="entry name" value="DNA-INVERTASE FROM LAMBDOID PROPHAGE"/>
    <property type="match status" value="1"/>
</dbReference>
<evidence type="ECO:0000259" key="5">
    <source>
        <dbReference type="Pfam" id="PF07508"/>
    </source>
</evidence>
<gene>
    <name evidence="7" type="ORF">WDK88_44290</name>
</gene>
<keyword evidence="3" id="KW-0175">Coiled coil</keyword>
<accession>A0ABZ2NZU8</accession>
<keyword evidence="2" id="KW-0233">DNA recombination</keyword>
<keyword evidence="1" id="KW-0238">DNA-binding</keyword>